<keyword evidence="2" id="KW-1185">Reference proteome</keyword>
<sequence>MPHTKIYFSSRAQAIVKGTQCERHSLHSHDPHVQGLSPVPRRGYWDKPDKCLAKNRREADTKKITKAFCKLLDEDQKKKHGKTNNPIDETAIDEFQQGVETSLTLRSSTRRRWFKEGNGGEHNYWMWYNS</sequence>
<proteinExistence type="predicted"/>
<gene>
    <name evidence="1" type="ORF">DFH08DRAFT_972924</name>
</gene>
<comment type="caution">
    <text evidence="1">The sequence shown here is derived from an EMBL/GenBank/DDBJ whole genome shotgun (WGS) entry which is preliminary data.</text>
</comment>
<evidence type="ECO:0000313" key="2">
    <source>
        <dbReference type="Proteomes" id="UP001218218"/>
    </source>
</evidence>
<dbReference type="Proteomes" id="UP001218218">
    <property type="component" value="Unassembled WGS sequence"/>
</dbReference>
<organism evidence="1 2">
    <name type="scientific">Mycena albidolilacea</name>
    <dbReference type="NCBI Taxonomy" id="1033008"/>
    <lineage>
        <taxon>Eukaryota</taxon>
        <taxon>Fungi</taxon>
        <taxon>Dikarya</taxon>
        <taxon>Basidiomycota</taxon>
        <taxon>Agaricomycotina</taxon>
        <taxon>Agaricomycetes</taxon>
        <taxon>Agaricomycetidae</taxon>
        <taxon>Agaricales</taxon>
        <taxon>Marasmiineae</taxon>
        <taxon>Mycenaceae</taxon>
        <taxon>Mycena</taxon>
    </lineage>
</organism>
<evidence type="ECO:0000313" key="1">
    <source>
        <dbReference type="EMBL" id="KAJ7314172.1"/>
    </source>
</evidence>
<dbReference type="EMBL" id="JARIHO010000068">
    <property type="protein sequence ID" value="KAJ7314172.1"/>
    <property type="molecule type" value="Genomic_DNA"/>
</dbReference>
<dbReference type="AlphaFoldDB" id="A0AAD6ZAG3"/>
<name>A0AAD6ZAG3_9AGAR</name>
<protein>
    <submittedName>
        <fullName evidence="1">Uncharacterized protein</fullName>
    </submittedName>
</protein>
<accession>A0AAD6ZAG3</accession>
<reference evidence="1" key="1">
    <citation type="submission" date="2023-03" db="EMBL/GenBank/DDBJ databases">
        <title>Massive genome expansion in bonnet fungi (Mycena s.s.) driven by repeated elements and novel gene families across ecological guilds.</title>
        <authorList>
            <consortium name="Lawrence Berkeley National Laboratory"/>
            <person name="Harder C.B."/>
            <person name="Miyauchi S."/>
            <person name="Viragh M."/>
            <person name="Kuo A."/>
            <person name="Thoen E."/>
            <person name="Andreopoulos B."/>
            <person name="Lu D."/>
            <person name="Skrede I."/>
            <person name="Drula E."/>
            <person name="Henrissat B."/>
            <person name="Morin E."/>
            <person name="Kohler A."/>
            <person name="Barry K."/>
            <person name="LaButti K."/>
            <person name="Morin E."/>
            <person name="Salamov A."/>
            <person name="Lipzen A."/>
            <person name="Mereny Z."/>
            <person name="Hegedus B."/>
            <person name="Baldrian P."/>
            <person name="Stursova M."/>
            <person name="Weitz H."/>
            <person name="Taylor A."/>
            <person name="Grigoriev I.V."/>
            <person name="Nagy L.G."/>
            <person name="Martin F."/>
            <person name="Kauserud H."/>
        </authorList>
    </citation>
    <scope>NUCLEOTIDE SEQUENCE</scope>
    <source>
        <strain evidence="1">CBHHK002</strain>
    </source>
</reference>